<accession>A0ABT8BJK6</accession>
<keyword evidence="2" id="KW-1185">Reference proteome</keyword>
<reference evidence="2" key="1">
    <citation type="journal article" date="2019" name="Int. J. Syst. Evol. Microbiol.">
        <title>The Global Catalogue of Microorganisms (GCM) 10K type strain sequencing project: providing services to taxonomists for standard genome sequencing and annotation.</title>
        <authorList>
            <consortium name="The Broad Institute Genomics Platform"/>
            <consortium name="The Broad Institute Genome Sequencing Center for Infectious Disease"/>
            <person name="Wu L."/>
            <person name="Ma J."/>
        </authorList>
    </citation>
    <scope>NUCLEOTIDE SEQUENCE [LARGE SCALE GENOMIC DNA]</scope>
    <source>
        <strain evidence="2">CECT 7069</strain>
    </source>
</reference>
<gene>
    <name evidence="1" type="ORF">QWZ12_16910</name>
</gene>
<proteinExistence type="predicted"/>
<sequence>MHLSRDTYYNFDLGPTFDRLIGELYYPYEIEVRMRNSIFLFGRFSVGLIGRPVLLAEQPRSPTILFRSGAFCEAHPSSKIIVGGEHRVSSVSHNSAGVYGKLFSHLFSEEQKESLKNEALGVTLGDGVILSADTTVVDGVRIAEGAVLAAGAVAVGACEAFGLYGGVPARWLKQRLSPRQIEIATQFDLAKVRGHYLPATAGILRDLEHGDLSIDAARGMVDYMDAVPRIVMAGTRGANNEIVLGGIEAFRVGERTITDPAHEGTLRAYFDQARGPRGTIQWSPDIFHAIGIA</sequence>
<dbReference type="SUPFAM" id="SSF51161">
    <property type="entry name" value="Trimeric LpxA-like enzymes"/>
    <property type="match status" value="1"/>
</dbReference>
<dbReference type="Gene3D" id="2.160.10.10">
    <property type="entry name" value="Hexapeptide repeat proteins"/>
    <property type="match status" value="1"/>
</dbReference>
<dbReference type="InterPro" id="IPR011004">
    <property type="entry name" value="Trimer_LpxA-like_sf"/>
</dbReference>
<organism evidence="1 2">
    <name type="scientific">Methylobacterium adhaesivum</name>
    <dbReference type="NCBI Taxonomy" id="333297"/>
    <lineage>
        <taxon>Bacteria</taxon>
        <taxon>Pseudomonadati</taxon>
        <taxon>Pseudomonadota</taxon>
        <taxon>Alphaproteobacteria</taxon>
        <taxon>Hyphomicrobiales</taxon>
        <taxon>Methylobacteriaceae</taxon>
        <taxon>Methylobacterium</taxon>
    </lineage>
</organism>
<protein>
    <submittedName>
        <fullName evidence="1">Uncharacterized protein</fullName>
    </submittedName>
</protein>
<comment type="caution">
    <text evidence="1">The sequence shown here is derived from an EMBL/GenBank/DDBJ whole genome shotgun (WGS) entry which is preliminary data.</text>
</comment>
<dbReference type="EMBL" id="JAUFPX010000017">
    <property type="protein sequence ID" value="MDN3592276.1"/>
    <property type="molecule type" value="Genomic_DNA"/>
</dbReference>
<dbReference type="Proteomes" id="UP001224644">
    <property type="component" value="Unassembled WGS sequence"/>
</dbReference>
<evidence type="ECO:0000313" key="2">
    <source>
        <dbReference type="Proteomes" id="UP001224644"/>
    </source>
</evidence>
<dbReference type="RefSeq" id="WP_238226736.1">
    <property type="nucleotide sequence ID" value="NZ_BPQD01000020.1"/>
</dbReference>
<name>A0ABT8BJK6_9HYPH</name>
<evidence type="ECO:0000313" key="1">
    <source>
        <dbReference type="EMBL" id="MDN3592276.1"/>
    </source>
</evidence>